<dbReference type="EnsemblPlants" id="evm.model.01.2778">
    <property type="protein sequence ID" value="cds.evm.model.01.2778"/>
    <property type="gene ID" value="evm.TU.01.2778"/>
</dbReference>
<organism evidence="2 4">
    <name type="scientific">Cannabis sativa</name>
    <name type="common">Hemp</name>
    <name type="synonym">Marijuana</name>
    <dbReference type="NCBI Taxonomy" id="3483"/>
    <lineage>
        <taxon>Eukaryota</taxon>
        <taxon>Viridiplantae</taxon>
        <taxon>Streptophyta</taxon>
        <taxon>Embryophyta</taxon>
        <taxon>Tracheophyta</taxon>
        <taxon>Spermatophyta</taxon>
        <taxon>Magnoliopsida</taxon>
        <taxon>eudicotyledons</taxon>
        <taxon>Gunneridae</taxon>
        <taxon>Pentapetalae</taxon>
        <taxon>rosids</taxon>
        <taxon>fabids</taxon>
        <taxon>Rosales</taxon>
        <taxon>Cannabaceae</taxon>
        <taxon>Cannabis</taxon>
    </lineage>
</organism>
<dbReference type="Pfam" id="PF05910">
    <property type="entry name" value="DUF868"/>
    <property type="match status" value="1"/>
</dbReference>
<dbReference type="GeneID" id="115699831"/>
<sequence length="355" mass="40217">MSRPSSPFPSCFRPSGEPHAPPPPPPPNSGNPNLTTCLYHTDVALFSLTWSRSFMGRSLHLHLLHHAFNSPPPPPQHSSSFHLQIKPFLFWKKHGSKTLAPNIRVYWDLTRARFGSGPEPQSGFFLGVVVDGELTLLVGDMAKECFAKTKAETPTTPQSLVLKREHVVAKKIYTTRARFGGKMRDIQIDCGAYEDFSKLNFSIDNKRVLQIKRLKWKFRGNERIEVDGIGVQISWDVYNWLFDSDKHYNNEDCGRHAVFMFKFEDEDDNQFGSNQSQKNQNGMALWAQNQLWNLGMSGIEWRKMGKSLSFSSVSMSSAASSGGSSSVMEWASLEETELSYGPPGFSLMVYAWRRR</sequence>
<evidence type="ECO:0000313" key="4">
    <source>
        <dbReference type="Proteomes" id="UP000525078"/>
    </source>
</evidence>
<name>A0A7J6E572_CANSA</name>
<dbReference type="EMBL" id="JAATIP010000294">
    <property type="protein sequence ID" value="KAF4353501.1"/>
    <property type="molecule type" value="Genomic_DNA"/>
</dbReference>
<dbReference type="EMBL" id="UZAU01000081">
    <property type="status" value="NOT_ANNOTATED_CDS"/>
    <property type="molecule type" value="Genomic_DNA"/>
</dbReference>
<feature type="region of interest" description="Disordered" evidence="1">
    <location>
        <begin position="1"/>
        <end position="33"/>
    </location>
</feature>
<evidence type="ECO:0000256" key="1">
    <source>
        <dbReference type="SAM" id="MobiDB-lite"/>
    </source>
</evidence>
<dbReference type="PANTHER" id="PTHR31972">
    <property type="entry name" value="EXPRESSED PROTEIN"/>
    <property type="match status" value="1"/>
</dbReference>
<reference evidence="2 4" key="2">
    <citation type="journal article" date="2020" name="bioRxiv">
        <title>Sequence and annotation of 42 cannabis genomes reveals extensive copy number variation in cannabinoid synthesis and pathogen resistance genes.</title>
        <authorList>
            <person name="Mckernan K.J."/>
            <person name="Helbert Y."/>
            <person name="Kane L.T."/>
            <person name="Ebling H."/>
            <person name="Zhang L."/>
            <person name="Liu B."/>
            <person name="Eaton Z."/>
            <person name="Mclaughlin S."/>
            <person name="Kingan S."/>
            <person name="Baybayan P."/>
            <person name="Concepcion G."/>
            <person name="Jordan M."/>
            <person name="Riva A."/>
            <person name="Barbazuk W."/>
            <person name="Harkins T."/>
        </authorList>
    </citation>
    <scope>NUCLEOTIDE SEQUENCE [LARGE SCALE GENOMIC DNA]</scope>
    <source>
        <strain evidence="4">cv. Jamaican Lion 4</strain>
        <strain evidence="2">Mother</strain>
        <tissue evidence="2">Leaf</tissue>
    </source>
</reference>
<gene>
    <name evidence="3" type="primary">LOC115699831</name>
    <name evidence="2" type="ORF">F8388_013793</name>
</gene>
<dbReference type="AlphaFoldDB" id="A0A7J6E572"/>
<evidence type="ECO:0000313" key="2">
    <source>
        <dbReference type="EMBL" id="KAF4353501.1"/>
    </source>
</evidence>
<accession>A0A803NML9</accession>
<accession>A0A7J6E572</accession>
<reference evidence="3" key="3">
    <citation type="submission" date="2021-03" db="UniProtKB">
        <authorList>
            <consortium name="EnsemblPlants"/>
        </authorList>
    </citation>
    <scope>IDENTIFICATION</scope>
</reference>
<dbReference type="OMA" id="SHTTWVN"/>
<dbReference type="InterPro" id="IPR008586">
    <property type="entry name" value="DUF868_pln"/>
</dbReference>
<dbReference type="Proteomes" id="UP000596661">
    <property type="component" value="Chromosome 1"/>
</dbReference>
<feature type="compositionally biased region" description="Pro residues" evidence="1">
    <location>
        <begin position="19"/>
        <end position="29"/>
    </location>
</feature>
<dbReference type="PANTHER" id="PTHR31972:SF3">
    <property type="entry name" value="OS09G0416600 PROTEIN"/>
    <property type="match status" value="1"/>
</dbReference>
<evidence type="ECO:0000313" key="5">
    <source>
        <dbReference type="Proteomes" id="UP000596661"/>
    </source>
</evidence>
<feature type="compositionally biased region" description="Low complexity" evidence="1">
    <location>
        <begin position="1"/>
        <end position="18"/>
    </location>
</feature>
<protein>
    <recommendedName>
        <fullName evidence="6">DUF868 domain-containing protein</fullName>
    </recommendedName>
</protein>
<keyword evidence="5" id="KW-1185">Reference proteome</keyword>
<dbReference type="RefSeq" id="XP_030483239.1">
    <property type="nucleotide sequence ID" value="XM_030627379.2"/>
</dbReference>
<proteinExistence type="predicted"/>
<evidence type="ECO:0000313" key="3">
    <source>
        <dbReference type="EnsemblPlants" id="cds.evm.model.01.2778"/>
    </source>
</evidence>
<dbReference type="OrthoDB" id="1894291at2759"/>
<dbReference type="Proteomes" id="UP000525078">
    <property type="component" value="Unassembled WGS sequence"/>
</dbReference>
<evidence type="ECO:0008006" key="6">
    <source>
        <dbReference type="Google" id="ProtNLM"/>
    </source>
</evidence>
<dbReference type="Gramene" id="evm.model.01.2778">
    <property type="protein sequence ID" value="cds.evm.model.01.2778"/>
    <property type="gene ID" value="evm.TU.01.2778"/>
</dbReference>
<reference evidence="3 5" key="1">
    <citation type="submission" date="2018-11" db="EMBL/GenBank/DDBJ databases">
        <authorList>
            <person name="Grassa J C."/>
        </authorList>
    </citation>
    <scope>NUCLEOTIDE SEQUENCE [LARGE SCALE GENOMIC DNA]</scope>
</reference>